<dbReference type="EMBL" id="RJJG01000003">
    <property type="protein sequence ID" value="RNI09825.1"/>
    <property type="molecule type" value="Genomic_DNA"/>
</dbReference>
<evidence type="ECO:0000313" key="8">
    <source>
        <dbReference type="Proteomes" id="UP000198669"/>
    </source>
</evidence>
<dbReference type="InterPro" id="IPR050595">
    <property type="entry name" value="Bact_response_regulator"/>
</dbReference>
<keyword evidence="1 2" id="KW-0597">Phosphoprotein</keyword>
<reference evidence="4 7" key="1">
    <citation type="submission" date="2016-10" db="EMBL/GenBank/DDBJ databases">
        <title>Methanohalophilus halophilus.</title>
        <authorList>
            <person name="L'haridon S."/>
        </authorList>
    </citation>
    <scope>NUCLEOTIDE SEQUENCE [LARGE SCALE GENOMIC DNA]</scope>
    <source>
        <strain evidence="4 7">Z-7982</strain>
    </source>
</reference>
<evidence type="ECO:0000256" key="1">
    <source>
        <dbReference type="ARBA" id="ARBA00022553"/>
    </source>
</evidence>
<dbReference type="EMBL" id="CP017921">
    <property type="protein sequence ID" value="APH39119.1"/>
    <property type="molecule type" value="Genomic_DNA"/>
</dbReference>
<dbReference type="STRING" id="2177.BHR79_06225"/>
<dbReference type="RefSeq" id="WP_072561555.1">
    <property type="nucleotide sequence ID" value="NZ_CP017921.1"/>
</dbReference>
<dbReference type="PANTHER" id="PTHR44591:SF3">
    <property type="entry name" value="RESPONSE REGULATORY DOMAIN-CONTAINING PROTEIN"/>
    <property type="match status" value="1"/>
</dbReference>
<dbReference type="InterPro" id="IPR011006">
    <property type="entry name" value="CheY-like_superfamily"/>
</dbReference>
<dbReference type="KEGG" id="mhaz:BHR79_06225"/>
<dbReference type="InterPro" id="IPR001789">
    <property type="entry name" value="Sig_transdc_resp-reg_receiver"/>
</dbReference>
<dbReference type="Proteomes" id="UP000186879">
    <property type="component" value="Chromosome"/>
</dbReference>
<proteinExistence type="predicted"/>
<dbReference type="Pfam" id="PF00072">
    <property type="entry name" value="Response_reg"/>
    <property type="match status" value="1"/>
</dbReference>
<sequence length="140" mass="15936">MLKEDPRILIIDDEPDIIELLEIFLENFKTMSSLSPLEGLEIAKTEHPDLIILDVMMPQMNGYELCREIKQNSSTQNIPVFMYSALSDSSDIKKGLQAGADEYLKKPIHPCELETKVQETLLKKKVFECRGPTNKPVLQS</sequence>
<dbReference type="OrthoDB" id="9652at2157"/>
<evidence type="ECO:0000313" key="4">
    <source>
        <dbReference type="EMBL" id="APH39119.1"/>
    </source>
</evidence>
<dbReference type="GeneID" id="30583345"/>
<dbReference type="EMBL" id="FNMU01000003">
    <property type="protein sequence ID" value="SDW58623.1"/>
    <property type="molecule type" value="Genomic_DNA"/>
</dbReference>
<reference evidence="5 9" key="3">
    <citation type="submission" date="2018-10" db="EMBL/GenBank/DDBJ databases">
        <title>Cultivation of a novel Methanohalophilus strain from Kebrit Deep of the Red Sea and a genomic comparison of members of the genus Methanohalophilus.</title>
        <authorList>
            <person name="Guan Y."/>
            <person name="Ngugi D.K."/>
            <person name="Stingl U."/>
        </authorList>
    </citation>
    <scope>NUCLEOTIDE SEQUENCE [LARGE SCALE GENOMIC DNA]</scope>
    <source>
        <strain evidence="5 9">DSM 3094</strain>
    </source>
</reference>
<gene>
    <name evidence="4" type="ORF">BHR79_06225</name>
    <name evidence="5" type="ORF">EFE40_04030</name>
    <name evidence="6" type="ORF">SAMN04515625_1266</name>
</gene>
<dbReference type="SMART" id="SM00448">
    <property type="entry name" value="REC"/>
    <property type="match status" value="1"/>
</dbReference>
<evidence type="ECO:0000313" key="9">
    <source>
        <dbReference type="Proteomes" id="UP000267921"/>
    </source>
</evidence>
<dbReference type="AlphaFoldDB" id="A0A1L3Q2N2"/>
<name>A0A1L3Q2N2_9EURY</name>
<evidence type="ECO:0000313" key="7">
    <source>
        <dbReference type="Proteomes" id="UP000186879"/>
    </source>
</evidence>
<keyword evidence="7" id="KW-1185">Reference proteome</keyword>
<protein>
    <submittedName>
        <fullName evidence="5 6">Response regulator</fullName>
    </submittedName>
</protein>
<evidence type="ECO:0000256" key="2">
    <source>
        <dbReference type="PROSITE-ProRule" id="PRU00169"/>
    </source>
</evidence>
<evidence type="ECO:0000313" key="6">
    <source>
        <dbReference type="EMBL" id="SDW58623.1"/>
    </source>
</evidence>
<dbReference type="Gene3D" id="3.40.50.2300">
    <property type="match status" value="1"/>
</dbReference>
<evidence type="ECO:0000259" key="3">
    <source>
        <dbReference type="PROSITE" id="PS50110"/>
    </source>
</evidence>
<dbReference type="PROSITE" id="PS50110">
    <property type="entry name" value="RESPONSE_REGULATORY"/>
    <property type="match status" value="1"/>
</dbReference>
<feature type="domain" description="Response regulatory" evidence="3">
    <location>
        <begin position="7"/>
        <end position="121"/>
    </location>
</feature>
<feature type="modified residue" description="4-aspartylphosphate" evidence="2">
    <location>
        <position position="54"/>
    </location>
</feature>
<dbReference type="PANTHER" id="PTHR44591">
    <property type="entry name" value="STRESS RESPONSE REGULATOR PROTEIN 1"/>
    <property type="match status" value="1"/>
</dbReference>
<accession>A0A1L3Q2N2</accession>
<dbReference type="SUPFAM" id="SSF52172">
    <property type="entry name" value="CheY-like"/>
    <property type="match status" value="1"/>
</dbReference>
<dbReference type="GO" id="GO:0000160">
    <property type="term" value="P:phosphorelay signal transduction system"/>
    <property type="evidence" value="ECO:0007669"/>
    <property type="project" value="InterPro"/>
</dbReference>
<dbReference type="Proteomes" id="UP000267921">
    <property type="component" value="Unassembled WGS sequence"/>
</dbReference>
<organism evidence="4 7">
    <name type="scientific">Methanohalophilus halophilus</name>
    <dbReference type="NCBI Taxonomy" id="2177"/>
    <lineage>
        <taxon>Archaea</taxon>
        <taxon>Methanobacteriati</taxon>
        <taxon>Methanobacteriota</taxon>
        <taxon>Stenosarchaea group</taxon>
        <taxon>Methanomicrobia</taxon>
        <taxon>Methanosarcinales</taxon>
        <taxon>Methanosarcinaceae</taxon>
        <taxon>Methanohalophilus</taxon>
    </lineage>
</organism>
<evidence type="ECO:0000313" key="5">
    <source>
        <dbReference type="EMBL" id="RNI09825.1"/>
    </source>
</evidence>
<dbReference type="Proteomes" id="UP000198669">
    <property type="component" value="Unassembled WGS sequence"/>
</dbReference>
<reference evidence="6 8" key="2">
    <citation type="submission" date="2016-10" db="EMBL/GenBank/DDBJ databases">
        <authorList>
            <person name="de Groot N.N."/>
        </authorList>
    </citation>
    <scope>NUCLEOTIDE SEQUENCE [LARGE SCALE GENOMIC DNA]</scope>
    <source>
        <strain evidence="6 8">Z-7982</strain>
    </source>
</reference>